<dbReference type="InterPro" id="IPR001128">
    <property type="entry name" value="Cyt_P450"/>
</dbReference>
<sequence>MQGNIDEITAELNLEERERLQKKKIRTMEFLKFFNLEVNGTMVTMALVLVLLVLLKWYSTSAFSSLERVGIRHPKPLPFIGNLTFFRQGFWESHMELIKTYGPLCGYYLGRRMYIVVYEPQMIKEVLVKNFGNFTNRMMSGLETKPIADSILFLRNKRWEEVRSTLTPAFSPKKLDEVIPLISQACDLLLTHLKPYAESGEAFDIQRSYGCFTLDVVASVAFGFQVDSQKRPEHPFVKHCRRFFQFSIPKCVLILIFAFPSIMIPLSRVLPNKNRDELSAFFNNVIRNMITLRDKQAEEERRRDFLQILLDARGAPSSAEVSQSAQNGDSSIPQATSRVLQKTLTTDEIVGQAFIFLIAGYETITNTLSFVTYLLATNSECQEKLLREVDEFSERNAVPKFCTLEEELPYLDMVIAETLRMYPPAFRFTRETEKDCDVMGLHIPAGAIVEMAVGYLHHNPEYWPNPETFIPERFSLEARQQHLPFTYLPFGAGPRSCIGVKMAMLEMKLTLLRLLQKFKFEICPETQVPLQLKSRSALGPQNGVYIKIVSR</sequence>
<evidence type="ECO:0000256" key="11">
    <source>
        <dbReference type="ARBA" id="ARBA00022617"/>
    </source>
</evidence>
<proteinExistence type="inferred from homology"/>
<keyword evidence="14" id="KW-0256">Endoplasmic reticulum</keyword>
<keyword evidence="10" id="KW-0643">Prostaglandin biosynthesis</keyword>
<feature type="transmembrane region" description="Helical" evidence="35">
    <location>
        <begin position="38"/>
        <end position="58"/>
    </location>
</feature>
<evidence type="ECO:0000256" key="7">
    <source>
        <dbReference type="ARBA" id="ARBA00013084"/>
    </source>
</evidence>
<dbReference type="InterPro" id="IPR050705">
    <property type="entry name" value="Cytochrome_P450_3A"/>
</dbReference>
<keyword evidence="11 33" id="KW-0349">Heme</keyword>
<keyword evidence="21 35" id="KW-0472">Membrane</keyword>
<evidence type="ECO:0000256" key="8">
    <source>
        <dbReference type="ARBA" id="ARBA00022501"/>
    </source>
</evidence>
<accession>F6XRJ4</accession>
<comment type="similarity">
    <text evidence="5 34">Belongs to the cytochrome P450 family.</text>
</comment>
<dbReference type="GO" id="GO:0005789">
    <property type="term" value="C:endoplasmic reticulum membrane"/>
    <property type="evidence" value="ECO:0007669"/>
    <property type="project" value="UniProtKB-SubCell"/>
</dbReference>
<evidence type="ECO:0000256" key="22">
    <source>
        <dbReference type="ARBA" id="ARBA00023160"/>
    </source>
</evidence>
<evidence type="ECO:0000256" key="33">
    <source>
        <dbReference type="PIRSR" id="PIRSR602401-1"/>
    </source>
</evidence>
<evidence type="ECO:0000256" key="34">
    <source>
        <dbReference type="RuleBase" id="RU000461"/>
    </source>
</evidence>
<dbReference type="PANTHER" id="PTHR24302:SF47">
    <property type="entry name" value="CYTOCHROME P450"/>
    <property type="match status" value="1"/>
</dbReference>
<dbReference type="FunFam" id="1.10.630.10:FF:000003">
    <property type="entry name" value="cytochrome P450 3A12-like isoform X2"/>
    <property type="match status" value="1"/>
</dbReference>
<evidence type="ECO:0000256" key="2">
    <source>
        <dbReference type="ARBA" id="ARBA00001719"/>
    </source>
</evidence>
<evidence type="ECO:0000256" key="16">
    <source>
        <dbReference type="ARBA" id="ARBA00022989"/>
    </source>
</evidence>
<evidence type="ECO:0000256" key="30">
    <source>
        <dbReference type="ARBA" id="ARBA00040834"/>
    </source>
</evidence>
<evidence type="ECO:0000256" key="12">
    <source>
        <dbReference type="ARBA" id="ARBA00022692"/>
    </source>
</evidence>
<dbReference type="PROSITE" id="PS00086">
    <property type="entry name" value="CYTOCHROME_P450"/>
    <property type="match status" value="1"/>
</dbReference>
<dbReference type="InterPro" id="IPR002401">
    <property type="entry name" value="Cyt_P450_E_grp-I"/>
</dbReference>
<evidence type="ECO:0000256" key="1">
    <source>
        <dbReference type="ARBA" id="ARBA00001143"/>
    </source>
</evidence>
<name>F6XRJ4_MONDO</name>
<dbReference type="Proteomes" id="UP000002280">
    <property type="component" value="Chromosome 8"/>
</dbReference>
<evidence type="ECO:0000256" key="15">
    <source>
        <dbReference type="ARBA" id="ARBA00022832"/>
    </source>
</evidence>
<evidence type="ECO:0000313" key="37">
    <source>
        <dbReference type="Proteomes" id="UP000002280"/>
    </source>
</evidence>
<evidence type="ECO:0000256" key="32">
    <source>
        <dbReference type="ARBA" id="ARBA00054825"/>
    </source>
</evidence>
<keyword evidence="12 35" id="KW-0812">Transmembrane</keyword>
<dbReference type="GeneTree" id="ENSGT00940000157903"/>
<dbReference type="InterPro" id="IPR036396">
    <property type="entry name" value="Cyt_P450_sf"/>
</dbReference>
<dbReference type="AlphaFoldDB" id="F6XRJ4"/>
<comment type="cofactor">
    <cofactor evidence="3 33">
        <name>heme</name>
        <dbReference type="ChEBI" id="CHEBI:30413"/>
    </cofactor>
</comment>
<dbReference type="GO" id="GO:0020037">
    <property type="term" value="F:heme binding"/>
    <property type="evidence" value="ECO:0007669"/>
    <property type="project" value="Ensembl"/>
</dbReference>
<dbReference type="InParanoid" id="F6XRJ4"/>
<keyword evidence="37" id="KW-1185">Reference proteome</keyword>
<keyword evidence="24" id="KW-0456">Lyase</keyword>
<dbReference type="OMA" id="WPHPETF"/>
<evidence type="ECO:0000256" key="28">
    <source>
        <dbReference type="ARBA" id="ARBA00036475"/>
    </source>
</evidence>
<evidence type="ECO:0000256" key="9">
    <source>
        <dbReference type="ARBA" id="ARBA00022516"/>
    </source>
</evidence>
<dbReference type="Ensembl" id="ENSMODT00000017475.4">
    <property type="protein sequence ID" value="ENSMODP00000017156.4"/>
    <property type="gene ID" value="ENSMODG00000013723.4"/>
</dbReference>
<dbReference type="FunCoup" id="F6XRJ4">
    <property type="interactions" value="662"/>
</dbReference>
<evidence type="ECO:0000256" key="23">
    <source>
        <dbReference type="ARBA" id="ARBA00023235"/>
    </source>
</evidence>
<dbReference type="SUPFAM" id="SSF48264">
    <property type="entry name" value="Cytochrome P450"/>
    <property type="match status" value="1"/>
</dbReference>
<evidence type="ECO:0000256" key="35">
    <source>
        <dbReference type="SAM" id="Phobius"/>
    </source>
</evidence>
<evidence type="ECO:0000256" key="3">
    <source>
        <dbReference type="ARBA" id="ARBA00001971"/>
    </source>
</evidence>
<keyword evidence="19 34" id="KW-0503">Monooxygenase</keyword>
<dbReference type="PANTHER" id="PTHR24302">
    <property type="entry name" value="CYTOCHROME P450 FAMILY 3"/>
    <property type="match status" value="1"/>
</dbReference>
<comment type="catalytic activity">
    <reaction evidence="1">
        <text>(15S)-hydroperoxy-(5Z,8Z,11Z,13E)-eicosatetraenoate = 15-oxo-(5Z,8Z,11Z,13E)-eicosatetraenoate + H2O</text>
        <dbReference type="Rhea" id="RHEA:48636"/>
        <dbReference type="ChEBI" id="CHEBI:15377"/>
        <dbReference type="ChEBI" id="CHEBI:57410"/>
        <dbReference type="ChEBI" id="CHEBI:57446"/>
    </reaction>
    <physiologicalReaction direction="left-to-right" evidence="1">
        <dbReference type="Rhea" id="RHEA:48637"/>
    </physiologicalReaction>
</comment>
<dbReference type="STRING" id="13616.ENSMODP00000017156"/>
<dbReference type="Pfam" id="PF00067">
    <property type="entry name" value="p450"/>
    <property type="match status" value="1"/>
</dbReference>
<dbReference type="GO" id="GO:0016705">
    <property type="term" value="F:oxidoreductase activity, acting on paired donors, with incorporation or reduction of molecular oxygen"/>
    <property type="evidence" value="ECO:0007669"/>
    <property type="project" value="InterPro"/>
</dbReference>
<comment type="catalytic activity">
    <reaction evidence="26">
        <text>(15S)-hydroperoxy-(5Z,8Z,11Z,13E)-eicosatetraenoate + AH2 = (15S)-hydroxy-(5Z,8Z,11Z,13E)-eicosatetraenoate + A + H2O</text>
        <dbReference type="Rhea" id="RHEA:48856"/>
        <dbReference type="ChEBI" id="CHEBI:13193"/>
        <dbReference type="ChEBI" id="CHEBI:15377"/>
        <dbReference type="ChEBI" id="CHEBI:17499"/>
        <dbReference type="ChEBI" id="CHEBI:57409"/>
        <dbReference type="ChEBI" id="CHEBI:57446"/>
    </reaction>
    <physiologicalReaction direction="left-to-right" evidence="26">
        <dbReference type="Rhea" id="RHEA:48857"/>
    </physiologicalReaction>
</comment>
<dbReference type="EC" id="4.2.1.152" evidence="7"/>
<keyword evidence="16 35" id="KW-1133">Transmembrane helix</keyword>
<dbReference type="GO" id="GO:0042759">
    <property type="term" value="P:long-chain fatty acid biosynthetic process"/>
    <property type="evidence" value="ECO:0007669"/>
    <property type="project" value="Ensembl"/>
</dbReference>
<keyword evidence="18 33" id="KW-0408">Iron</keyword>
<reference evidence="36 37" key="1">
    <citation type="journal article" date="2007" name="Nature">
        <title>Genome of the marsupial Monodelphis domestica reveals innovation in non-coding sequences.</title>
        <authorList>
            <person name="Mikkelsen T.S."/>
            <person name="Wakefield M.J."/>
            <person name="Aken B."/>
            <person name="Amemiya C.T."/>
            <person name="Chang J.L."/>
            <person name="Duke S."/>
            <person name="Garber M."/>
            <person name="Gentles A.J."/>
            <person name="Goodstadt L."/>
            <person name="Heger A."/>
            <person name="Jurka J."/>
            <person name="Kamal M."/>
            <person name="Mauceli E."/>
            <person name="Searle S.M."/>
            <person name="Sharpe T."/>
            <person name="Baker M.L."/>
            <person name="Batzer M.A."/>
            <person name="Benos P.V."/>
            <person name="Belov K."/>
            <person name="Clamp M."/>
            <person name="Cook A."/>
            <person name="Cuff J."/>
            <person name="Das R."/>
            <person name="Davidow L."/>
            <person name="Deakin J.E."/>
            <person name="Fazzari M.J."/>
            <person name="Glass J.L."/>
            <person name="Grabherr M."/>
            <person name="Greally J.M."/>
            <person name="Gu W."/>
            <person name="Hore T.A."/>
            <person name="Huttley G.A."/>
            <person name="Kleber M."/>
            <person name="Jirtle R.L."/>
            <person name="Koina E."/>
            <person name="Lee J.T."/>
            <person name="Mahony S."/>
            <person name="Marra M.A."/>
            <person name="Miller R.D."/>
            <person name="Nicholls R.D."/>
            <person name="Oda M."/>
            <person name="Papenfuss A.T."/>
            <person name="Parra Z.E."/>
            <person name="Pollock D.D."/>
            <person name="Ray D.A."/>
            <person name="Schein J.E."/>
            <person name="Speed T.P."/>
            <person name="Thompson K."/>
            <person name="VandeBerg J.L."/>
            <person name="Wade C.M."/>
            <person name="Walker J.A."/>
            <person name="Waters P.D."/>
            <person name="Webber C."/>
            <person name="Weidman J.R."/>
            <person name="Xie X."/>
            <person name="Zody M.C."/>
            <person name="Baldwin J."/>
            <person name="Abdouelleil A."/>
            <person name="Abdulkadir J."/>
            <person name="Abebe A."/>
            <person name="Abera B."/>
            <person name="Abreu J."/>
            <person name="Acer S.C."/>
            <person name="Aftuck L."/>
            <person name="Alexander A."/>
            <person name="An P."/>
            <person name="Anderson E."/>
            <person name="Anderson S."/>
            <person name="Arachi H."/>
            <person name="Azer M."/>
            <person name="Bachantsang P."/>
            <person name="Barry A."/>
            <person name="Bayul T."/>
            <person name="Berlin A."/>
            <person name="Bessette D."/>
            <person name="Bloom T."/>
            <person name="Bloom T."/>
            <person name="Boguslavskiy L."/>
            <person name="Bonnet C."/>
            <person name="Boukhgalter B."/>
            <person name="Bourzgui I."/>
            <person name="Brown A."/>
            <person name="Cahill P."/>
            <person name="Channer S."/>
            <person name="Cheshatsang Y."/>
            <person name="Chuda L."/>
            <person name="Citroen M."/>
            <person name="Collymore A."/>
            <person name="Cooke P."/>
            <person name="Costello M."/>
            <person name="D'Aco K."/>
            <person name="Daza R."/>
            <person name="De Haan G."/>
            <person name="DeGray S."/>
            <person name="DeMaso C."/>
            <person name="Dhargay N."/>
            <person name="Dooley K."/>
            <person name="Dooley E."/>
            <person name="Doricent M."/>
            <person name="Dorje P."/>
            <person name="Dorjee K."/>
            <person name="Dupes A."/>
            <person name="Elong R."/>
            <person name="Falk J."/>
            <person name="Farina A."/>
            <person name="Faro S."/>
            <person name="Ferguson D."/>
            <person name="Fisher S."/>
            <person name="Foley C.D."/>
            <person name="Franke A."/>
            <person name="Friedrich D."/>
            <person name="Gadbois L."/>
            <person name="Gearin G."/>
            <person name="Gearin C.R."/>
            <person name="Giannoukos G."/>
            <person name="Goode T."/>
            <person name="Graham J."/>
            <person name="Grandbois E."/>
            <person name="Grewal S."/>
            <person name="Gyaltsen K."/>
            <person name="Hafez N."/>
            <person name="Hagos B."/>
            <person name="Hall J."/>
            <person name="Henson C."/>
            <person name="Hollinger A."/>
            <person name="Honan T."/>
            <person name="Huard M.D."/>
            <person name="Hughes L."/>
            <person name="Hurhula B."/>
            <person name="Husby M.E."/>
            <person name="Kamat A."/>
            <person name="Kanga B."/>
            <person name="Kashin S."/>
            <person name="Khazanovich D."/>
            <person name="Kisner P."/>
            <person name="Lance K."/>
            <person name="Lara M."/>
            <person name="Lee W."/>
            <person name="Lennon N."/>
            <person name="Letendre F."/>
            <person name="LeVine R."/>
            <person name="Lipovsky A."/>
            <person name="Liu X."/>
            <person name="Liu J."/>
            <person name="Liu S."/>
            <person name="Lokyitsang T."/>
            <person name="Lokyitsang Y."/>
            <person name="Lubonja R."/>
            <person name="Lui A."/>
            <person name="MacDonald P."/>
            <person name="Magnisalis V."/>
            <person name="Maru K."/>
            <person name="Matthews C."/>
            <person name="McCusker W."/>
            <person name="McDonough S."/>
            <person name="Mehta T."/>
            <person name="Meldrim J."/>
            <person name="Meneus L."/>
            <person name="Mihai O."/>
            <person name="Mihalev A."/>
            <person name="Mihova T."/>
            <person name="Mittelman R."/>
            <person name="Mlenga V."/>
            <person name="Montmayeur A."/>
            <person name="Mulrain L."/>
            <person name="Navidi A."/>
            <person name="Naylor J."/>
            <person name="Negash T."/>
            <person name="Nguyen T."/>
            <person name="Nguyen N."/>
            <person name="Nicol R."/>
            <person name="Norbu C."/>
            <person name="Norbu N."/>
            <person name="Novod N."/>
            <person name="O'Neill B."/>
            <person name="Osman S."/>
            <person name="Markiewicz E."/>
            <person name="Oyono O.L."/>
            <person name="Patti C."/>
            <person name="Phunkhang P."/>
            <person name="Pierre F."/>
            <person name="Priest M."/>
            <person name="Raghuraman S."/>
            <person name="Rege F."/>
            <person name="Reyes R."/>
            <person name="Rise C."/>
            <person name="Rogov P."/>
            <person name="Ross K."/>
            <person name="Ryan E."/>
            <person name="Settipalli S."/>
            <person name="Shea T."/>
            <person name="Sherpa N."/>
            <person name="Shi L."/>
            <person name="Shih D."/>
            <person name="Sparrow T."/>
            <person name="Spaulding J."/>
            <person name="Stalker J."/>
            <person name="Stange-Thomann N."/>
            <person name="Stavropoulos S."/>
            <person name="Stone C."/>
            <person name="Strader C."/>
            <person name="Tesfaye S."/>
            <person name="Thomson T."/>
            <person name="Thoulutsang Y."/>
            <person name="Thoulutsang D."/>
            <person name="Topham K."/>
            <person name="Topping I."/>
            <person name="Tsamla T."/>
            <person name="Vassiliev H."/>
            <person name="Vo A."/>
            <person name="Wangchuk T."/>
            <person name="Wangdi T."/>
            <person name="Weiand M."/>
            <person name="Wilkinson J."/>
            <person name="Wilson A."/>
            <person name="Yadav S."/>
            <person name="Young G."/>
            <person name="Yu Q."/>
            <person name="Zembek L."/>
            <person name="Zhong D."/>
            <person name="Zimmer A."/>
            <person name="Zwirko Z."/>
            <person name="Jaffe D.B."/>
            <person name="Alvarez P."/>
            <person name="Brockman W."/>
            <person name="Butler J."/>
            <person name="Chin C."/>
            <person name="Gnerre S."/>
            <person name="MacCallum I."/>
            <person name="Graves J.A."/>
            <person name="Ponting C.P."/>
            <person name="Breen M."/>
            <person name="Samollow P.B."/>
            <person name="Lander E.S."/>
            <person name="Lindblad-Toh K."/>
        </authorList>
    </citation>
    <scope>NUCLEOTIDE SEQUENCE [LARGE SCALE GENOMIC DNA]</scope>
</reference>
<keyword evidence="9" id="KW-0444">Lipid biosynthesis</keyword>
<keyword evidence="13 33" id="KW-0479">Metal-binding</keyword>
<dbReference type="GO" id="GO:0004796">
    <property type="term" value="F:thromboxane-A synthase activity"/>
    <property type="evidence" value="ECO:0000318"/>
    <property type="project" value="GO_Central"/>
</dbReference>
<dbReference type="GO" id="GO:0004497">
    <property type="term" value="F:monooxygenase activity"/>
    <property type="evidence" value="ECO:0007669"/>
    <property type="project" value="UniProtKB-KW"/>
</dbReference>
<keyword evidence="23" id="KW-0413">Isomerase</keyword>
<evidence type="ECO:0000256" key="19">
    <source>
        <dbReference type="ARBA" id="ARBA00023033"/>
    </source>
</evidence>
<evidence type="ECO:0000256" key="13">
    <source>
        <dbReference type="ARBA" id="ARBA00022723"/>
    </source>
</evidence>
<feature type="binding site" description="axial binding residue" evidence="33">
    <location>
        <position position="497"/>
    </location>
    <ligand>
        <name>heme</name>
        <dbReference type="ChEBI" id="CHEBI:30413"/>
    </ligand>
    <ligandPart>
        <name>Fe</name>
        <dbReference type="ChEBI" id="CHEBI:18248"/>
    </ligandPart>
</feature>
<evidence type="ECO:0000256" key="29">
    <source>
        <dbReference type="ARBA" id="ARBA00038872"/>
    </source>
</evidence>
<keyword evidence="17 34" id="KW-0560">Oxidoreductase</keyword>
<evidence type="ECO:0000256" key="25">
    <source>
        <dbReference type="ARBA" id="ARBA00033404"/>
    </source>
</evidence>
<evidence type="ECO:0000256" key="31">
    <source>
        <dbReference type="ARBA" id="ARBA00042726"/>
    </source>
</evidence>
<dbReference type="GO" id="GO:0005506">
    <property type="term" value="F:iron ion binding"/>
    <property type="evidence" value="ECO:0007669"/>
    <property type="project" value="InterPro"/>
</dbReference>
<evidence type="ECO:0000256" key="5">
    <source>
        <dbReference type="ARBA" id="ARBA00010617"/>
    </source>
</evidence>
<organism evidence="36 37">
    <name type="scientific">Monodelphis domestica</name>
    <name type="common">Gray short-tailed opossum</name>
    <dbReference type="NCBI Taxonomy" id="13616"/>
    <lineage>
        <taxon>Eukaryota</taxon>
        <taxon>Metazoa</taxon>
        <taxon>Chordata</taxon>
        <taxon>Craniata</taxon>
        <taxon>Vertebrata</taxon>
        <taxon>Euteleostomi</taxon>
        <taxon>Mammalia</taxon>
        <taxon>Metatheria</taxon>
        <taxon>Didelphimorphia</taxon>
        <taxon>Didelphidae</taxon>
        <taxon>Monodelphis</taxon>
    </lineage>
</organism>
<keyword evidence="22" id="KW-0275">Fatty acid biosynthesis</keyword>
<dbReference type="PRINTS" id="PR00463">
    <property type="entry name" value="EP450I"/>
</dbReference>
<reference evidence="36" key="3">
    <citation type="submission" date="2025-09" db="UniProtKB">
        <authorList>
            <consortium name="Ensembl"/>
        </authorList>
    </citation>
    <scope>IDENTIFICATION</scope>
</reference>
<dbReference type="GO" id="GO:0005829">
    <property type="term" value="C:cytosol"/>
    <property type="evidence" value="ECO:0007669"/>
    <property type="project" value="Ensembl"/>
</dbReference>
<evidence type="ECO:0000256" key="6">
    <source>
        <dbReference type="ARBA" id="ARBA00011245"/>
    </source>
</evidence>
<evidence type="ECO:0000256" key="18">
    <source>
        <dbReference type="ARBA" id="ARBA00023004"/>
    </source>
</evidence>
<evidence type="ECO:0000256" key="14">
    <source>
        <dbReference type="ARBA" id="ARBA00022824"/>
    </source>
</evidence>
<dbReference type="InterPro" id="IPR017972">
    <property type="entry name" value="Cyt_P450_CS"/>
</dbReference>
<comment type="catalytic activity">
    <reaction evidence="2">
        <text>a hydroperoxyeicosatetraenoate = an oxoeicosatetraenoate + H2O</text>
        <dbReference type="Rhea" id="RHEA:55556"/>
        <dbReference type="ChEBI" id="CHEBI:15377"/>
        <dbReference type="ChEBI" id="CHEBI:59720"/>
        <dbReference type="ChEBI" id="CHEBI:131859"/>
        <dbReference type="EC" id="4.2.1.152"/>
    </reaction>
    <physiologicalReaction direction="left-to-right" evidence="2">
        <dbReference type="Rhea" id="RHEA:55557"/>
    </physiologicalReaction>
</comment>
<evidence type="ECO:0000256" key="21">
    <source>
        <dbReference type="ARBA" id="ARBA00023136"/>
    </source>
</evidence>
<comment type="function">
    <text evidence="32">Catalyzes the conversion of prostaglandin H2 (PGH2) to thromboxane A2 (TXA2), a potent inducer of blood vessel constriction and platelet aggregation. Also cleaves PGH2 to 12-hydroxy-heptadecatrienoicacid (12-HHT) and malondialdehyde, which is known to act as a mediator of DNA damage. 12-HHT and malondialdehyde are formed stoichiometrically in the same amounts as TXA2. Additionally, displays dehydratase activity, toward (15S)-hydroperoxy-(5Z,8Z,11Z,13E)-eicosatetraenoate (15(S)-HPETE) producing 15-KETE and 15-HETE.</text>
</comment>
<dbReference type="GO" id="GO:0106256">
    <property type="term" value="F:hydroperoxy icosatetraenoate dehydratase activity"/>
    <property type="evidence" value="ECO:0007669"/>
    <property type="project" value="UniProtKB-EC"/>
</dbReference>
<comment type="subunit">
    <text evidence="6">Monomer.</text>
</comment>
<evidence type="ECO:0000256" key="10">
    <source>
        <dbReference type="ARBA" id="ARBA00022585"/>
    </source>
</evidence>
<dbReference type="Bgee" id="ENSMODG00000013723">
    <property type="expression patterns" value="Expressed in blood and 19 other cell types or tissues"/>
</dbReference>
<dbReference type="PRINTS" id="PR00385">
    <property type="entry name" value="P450"/>
</dbReference>
<dbReference type="EC" id="5.3.99.5" evidence="29"/>
<evidence type="ECO:0000256" key="17">
    <source>
        <dbReference type="ARBA" id="ARBA00023002"/>
    </source>
</evidence>
<evidence type="ECO:0000256" key="4">
    <source>
        <dbReference type="ARBA" id="ARBA00004477"/>
    </source>
</evidence>
<evidence type="ECO:0000313" key="36">
    <source>
        <dbReference type="Ensembl" id="ENSMODP00000017156.4"/>
    </source>
</evidence>
<evidence type="ECO:0000256" key="26">
    <source>
        <dbReference type="ARBA" id="ARBA00036380"/>
    </source>
</evidence>
<comment type="catalytic activity">
    <reaction evidence="28">
        <text>prostaglandin H2 = thromboxane A2</text>
        <dbReference type="Rhea" id="RHEA:17137"/>
        <dbReference type="ChEBI" id="CHEBI:57405"/>
        <dbReference type="ChEBI" id="CHEBI:57445"/>
        <dbReference type="EC" id="5.3.99.5"/>
    </reaction>
    <physiologicalReaction direction="left-to-right" evidence="28">
        <dbReference type="Rhea" id="RHEA:17138"/>
    </physiologicalReaction>
</comment>
<evidence type="ECO:0000256" key="27">
    <source>
        <dbReference type="ARBA" id="ARBA00036424"/>
    </source>
</evidence>
<dbReference type="HOGENOM" id="CLU_001570_5_2_1"/>
<keyword evidence="8" id="KW-0644">Prostaglandin metabolism</keyword>
<dbReference type="GO" id="GO:0001516">
    <property type="term" value="P:prostaglandin biosynthetic process"/>
    <property type="evidence" value="ECO:0007669"/>
    <property type="project" value="UniProtKB-KW"/>
</dbReference>
<keyword evidence="20" id="KW-0443">Lipid metabolism</keyword>
<dbReference type="GO" id="GO:0005788">
    <property type="term" value="C:endoplasmic reticulum lumen"/>
    <property type="evidence" value="ECO:0007669"/>
    <property type="project" value="Ensembl"/>
</dbReference>
<comment type="catalytic activity">
    <reaction evidence="27">
        <text>prostaglandin H2 = (12S)-hydroxy-(5Z,8E,10E)-heptadecatrienoate + malonaldehyde</text>
        <dbReference type="Rhea" id="RHEA:48644"/>
        <dbReference type="ChEBI" id="CHEBI:57405"/>
        <dbReference type="ChEBI" id="CHEBI:90694"/>
        <dbReference type="ChEBI" id="CHEBI:566274"/>
    </reaction>
</comment>
<dbReference type="eggNOG" id="KOG0158">
    <property type="taxonomic scope" value="Eukaryota"/>
</dbReference>
<dbReference type="Gene3D" id="1.10.630.10">
    <property type="entry name" value="Cytochrome P450"/>
    <property type="match status" value="1"/>
</dbReference>
<evidence type="ECO:0000256" key="24">
    <source>
        <dbReference type="ARBA" id="ARBA00023239"/>
    </source>
</evidence>
<protein>
    <recommendedName>
        <fullName evidence="30">Thromboxane-A synthase</fullName>
        <ecNumber evidence="7">4.2.1.152</ecNumber>
        <ecNumber evidence="29">5.3.99.5</ecNumber>
    </recommendedName>
    <alternativeName>
        <fullName evidence="31">Cytochrome P450 5A1</fullName>
    </alternativeName>
    <alternativeName>
        <fullName evidence="25">Hydroperoxy icosatetraenoate dehydratase</fullName>
    </alternativeName>
</protein>
<comment type="subcellular location">
    <subcellularLocation>
        <location evidence="4">Endoplasmic reticulum membrane</location>
        <topology evidence="4">Multi-pass membrane protein</topology>
    </subcellularLocation>
</comment>
<evidence type="ECO:0000256" key="20">
    <source>
        <dbReference type="ARBA" id="ARBA00023098"/>
    </source>
</evidence>
<keyword evidence="15" id="KW-0276">Fatty acid metabolism</keyword>
<reference evidence="36" key="2">
    <citation type="submission" date="2025-08" db="UniProtKB">
        <authorList>
            <consortium name="Ensembl"/>
        </authorList>
    </citation>
    <scope>IDENTIFICATION</scope>
</reference>
<gene>
    <name evidence="36" type="primary">TBXAS1</name>
</gene>